<evidence type="ECO:0000256" key="4">
    <source>
        <dbReference type="ARBA" id="ARBA00022692"/>
    </source>
</evidence>
<dbReference type="CDD" id="cd06261">
    <property type="entry name" value="TM_PBP2"/>
    <property type="match status" value="1"/>
</dbReference>
<keyword evidence="2 7" id="KW-0813">Transport</keyword>
<dbReference type="Gene3D" id="1.10.3720.10">
    <property type="entry name" value="MetI-like"/>
    <property type="match status" value="1"/>
</dbReference>
<feature type="transmembrane region" description="Helical" evidence="7">
    <location>
        <begin position="54"/>
        <end position="74"/>
    </location>
</feature>
<evidence type="ECO:0000256" key="6">
    <source>
        <dbReference type="ARBA" id="ARBA00023136"/>
    </source>
</evidence>
<protein>
    <submittedName>
        <fullName evidence="9">Sugar ABC transporter permease</fullName>
    </submittedName>
</protein>
<dbReference type="PANTHER" id="PTHR30193:SF37">
    <property type="entry name" value="INNER MEMBRANE ABC TRANSPORTER PERMEASE PROTEIN YCJO"/>
    <property type="match status" value="1"/>
</dbReference>
<dbReference type="AlphaFoldDB" id="A0A7C2C094"/>
<feature type="transmembrane region" description="Helical" evidence="7">
    <location>
        <begin position="21"/>
        <end position="42"/>
    </location>
</feature>
<dbReference type="EMBL" id="DSKL01000199">
    <property type="protein sequence ID" value="HEH82340.1"/>
    <property type="molecule type" value="Genomic_DNA"/>
</dbReference>
<keyword evidence="5 7" id="KW-1133">Transmembrane helix</keyword>
<comment type="caution">
    <text evidence="9">The sequence shown here is derived from an EMBL/GenBank/DDBJ whole genome shotgun (WGS) entry which is preliminary data.</text>
</comment>
<dbReference type="GO" id="GO:0055085">
    <property type="term" value="P:transmembrane transport"/>
    <property type="evidence" value="ECO:0007669"/>
    <property type="project" value="InterPro"/>
</dbReference>
<keyword evidence="4 7" id="KW-0812">Transmembrane</keyword>
<dbReference type="Pfam" id="PF00528">
    <property type="entry name" value="BPD_transp_1"/>
    <property type="match status" value="1"/>
</dbReference>
<dbReference type="PANTHER" id="PTHR30193">
    <property type="entry name" value="ABC TRANSPORTER PERMEASE PROTEIN"/>
    <property type="match status" value="1"/>
</dbReference>
<dbReference type="InterPro" id="IPR035906">
    <property type="entry name" value="MetI-like_sf"/>
</dbReference>
<comment type="similarity">
    <text evidence="7">Belongs to the binding-protein-dependent transport system permease family.</text>
</comment>
<proteinExistence type="inferred from homology"/>
<gene>
    <name evidence="9" type="ORF">ENP73_04955</name>
</gene>
<dbReference type="PROSITE" id="PS50928">
    <property type="entry name" value="ABC_TM1"/>
    <property type="match status" value="1"/>
</dbReference>
<dbReference type="InterPro" id="IPR051393">
    <property type="entry name" value="ABC_transporter_permease"/>
</dbReference>
<reference evidence="9" key="1">
    <citation type="journal article" date="2020" name="mSystems">
        <title>Genome- and Community-Level Interaction Insights into Carbon Utilization and Element Cycling Functions of Hydrothermarchaeota in Hydrothermal Sediment.</title>
        <authorList>
            <person name="Zhou Z."/>
            <person name="Liu Y."/>
            <person name="Xu W."/>
            <person name="Pan J."/>
            <person name="Luo Z.H."/>
            <person name="Li M."/>
        </authorList>
    </citation>
    <scope>NUCLEOTIDE SEQUENCE [LARGE SCALE GENOMIC DNA]</scope>
    <source>
        <strain evidence="9">SpSt-246</strain>
    </source>
</reference>
<comment type="subcellular location">
    <subcellularLocation>
        <location evidence="1 7">Cell membrane</location>
        <topology evidence="1 7">Multi-pass membrane protein</topology>
    </subcellularLocation>
</comment>
<dbReference type="SUPFAM" id="SSF161098">
    <property type="entry name" value="MetI-like"/>
    <property type="match status" value="1"/>
</dbReference>
<evidence type="ECO:0000256" key="5">
    <source>
        <dbReference type="ARBA" id="ARBA00022989"/>
    </source>
</evidence>
<feature type="domain" description="ABC transmembrane type-1" evidence="8">
    <location>
        <begin position="17"/>
        <end position="243"/>
    </location>
</feature>
<name>A0A7C2C094_9DEIN</name>
<feature type="transmembrane region" description="Helical" evidence="7">
    <location>
        <begin position="162"/>
        <end position="184"/>
    </location>
</feature>
<feature type="transmembrane region" description="Helical" evidence="7">
    <location>
        <begin position="81"/>
        <end position="98"/>
    </location>
</feature>
<evidence type="ECO:0000256" key="1">
    <source>
        <dbReference type="ARBA" id="ARBA00004651"/>
    </source>
</evidence>
<organism evidence="9">
    <name type="scientific">Thermus islandicus</name>
    <dbReference type="NCBI Taxonomy" id="540988"/>
    <lineage>
        <taxon>Bacteria</taxon>
        <taxon>Thermotogati</taxon>
        <taxon>Deinococcota</taxon>
        <taxon>Deinococci</taxon>
        <taxon>Thermales</taxon>
        <taxon>Thermaceae</taxon>
        <taxon>Thermus</taxon>
    </lineage>
</organism>
<dbReference type="InterPro" id="IPR000515">
    <property type="entry name" value="MetI-like"/>
</dbReference>
<evidence type="ECO:0000313" key="9">
    <source>
        <dbReference type="EMBL" id="HEH82340.1"/>
    </source>
</evidence>
<evidence type="ECO:0000259" key="8">
    <source>
        <dbReference type="PROSITE" id="PS50928"/>
    </source>
</evidence>
<evidence type="ECO:0000256" key="7">
    <source>
        <dbReference type="RuleBase" id="RU363032"/>
    </source>
</evidence>
<evidence type="ECO:0000256" key="3">
    <source>
        <dbReference type="ARBA" id="ARBA00022475"/>
    </source>
</evidence>
<keyword evidence="3" id="KW-1003">Cell membrane</keyword>
<sequence length="252" mass="27608">MENFARLFRDPVFYQALGNNLVWAVVFLLLPTSAGLALAYLLNHPVPGERFLKVSFYLPLVLSPAVVAVVWSWIYHPQQGLINALLAAVLKGLAALGFQVDPEAAYRIGWLGDPRLALAAILGAACWRQVGYVMLLYLAGLKTLDPEVVEAALVDGATGWTLFRRIVFPLLGPITVIVVVVSTVDSLRSFDLVYVMTRGGPFHSSEVLANYMYLSAFHDYRMGYAAAIAVVLFAITFVPIAFFLGRAVKEEG</sequence>
<evidence type="ECO:0000256" key="2">
    <source>
        <dbReference type="ARBA" id="ARBA00022448"/>
    </source>
</evidence>
<feature type="transmembrane region" description="Helical" evidence="7">
    <location>
        <begin position="118"/>
        <end position="141"/>
    </location>
</feature>
<feature type="transmembrane region" description="Helical" evidence="7">
    <location>
        <begin position="222"/>
        <end position="244"/>
    </location>
</feature>
<keyword evidence="6 7" id="KW-0472">Membrane</keyword>
<accession>A0A7C2C094</accession>
<dbReference type="GO" id="GO:0005886">
    <property type="term" value="C:plasma membrane"/>
    <property type="evidence" value="ECO:0007669"/>
    <property type="project" value="UniProtKB-SubCell"/>
</dbReference>